<evidence type="ECO:0000313" key="1">
    <source>
        <dbReference type="EMBL" id="MBP1964102.1"/>
    </source>
</evidence>
<name>A0ABS4HZI6_9BACL</name>
<gene>
    <name evidence="1" type="ORF">J2Z65_003325</name>
</gene>
<accession>A0ABS4HZI6</accession>
<keyword evidence="2" id="KW-1185">Reference proteome</keyword>
<organism evidence="1 2">
    <name type="scientific">Paenibacillus aceris</name>
    <dbReference type="NCBI Taxonomy" id="869555"/>
    <lineage>
        <taxon>Bacteria</taxon>
        <taxon>Bacillati</taxon>
        <taxon>Bacillota</taxon>
        <taxon>Bacilli</taxon>
        <taxon>Bacillales</taxon>
        <taxon>Paenibacillaceae</taxon>
        <taxon>Paenibacillus</taxon>
    </lineage>
</organism>
<protein>
    <submittedName>
        <fullName evidence="1">TPP-dependent 2-oxoacid decarboxylase</fullName>
    </submittedName>
</protein>
<comment type="caution">
    <text evidence="1">The sequence shown here is derived from an EMBL/GenBank/DDBJ whole genome shotgun (WGS) entry which is preliminary data.</text>
</comment>
<evidence type="ECO:0000313" key="2">
    <source>
        <dbReference type="Proteomes" id="UP001519344"/>
    </source>
</evidence>
<dbReference type="EMBL" id="JAGGKV010000008">
    <property type="protein sequence ID" value="MBP1964102.1"/>
    <property type="molecule type" value="Genomic_DNA"/>
</dbReference>
<dbReference type="SUPFAM" id="SSF52518">
    <property type="entry name" value="Thiamin diphosphate-binding fold (THDP-binding)"/>
    <property type="match status" value="1"/>
</dbReference>
<proteinExistence type="predicted"/>
<dbReference type="Gene3D" id="3.40.50.970">
    <property type="match status" value="1"/>
</dbReference>
<dbReference type="InterPro" id="IPR029061">
    <property type="entry name" value="THDP-binding"/>
</dbReference>
<sequence>MLIKVNHHKKIPLNPQPYTVAELMLEQLRILGVERIYGFVGDAIFGLMDAIDEESSLHSTGLL</sequence>
<reference evidence="1 2" key="1">
    <citation type="submission" date="2021-03" db="EMBL/GenBank/DDBJ databases">
        <title>Genomic Encyclopedia of Type Strains, Phase IV (KMG-IV): sequencing the most valuable type-strain genomes for metagenomic binning, comparative biology and taxonomic classification.</title>
        <authorList>
            <person name="Goeker M."/>
        </authorList>
    </citation>
    <scope>NUCLEOTIDE SEQUENCE [LARGE SCALE GENOMIC DNA]</scope>
    <source>
        <strain evidence="1 2">DSM 24950</strain>
    </source>
</reference>
<dbReference type="RefSeq" id="WP_167059618.1">
    <property type="nucleotide sequence ID" value="NZ_JAAOZR010000023.1"/>
</dbReference>
<dbReference type="Proteomes" id="UP001519344">
    <property type="component" value="Unassembled WGS sequence"/>
</dbReference>